<protein>
    <recommendedName>
        <fullName evidence="5">Endoplasmic reticulum chaperone BiP</fullName>
        <ecNumber evidence="4">3.6.4.10</ecNumber>
    </recommendedName>
    <alternativeName>
        <fullName evidence="11">Immunoglobulin heavy chain-binding protein homolog</fullName>
    </alternativeName>
</protein>
<dbReference type="FunFam" id="3.90.640.10:FF:000153">
    <property type="entry name" value="Endoplasmic reticulum chaperone BiP"/>
    <property type="match status" value="1"/>
</dbReference>
<feature type="signal peptide" evidence="15">
    <location>
        <begin position="1"/>
        <end position="34"/>
    </location>
</feature>
<keyword evidence="7 13" id="KW-0547">Nucleotide-binding</keyword>
<comment type="catalytic activity">
    <reaction evidence="12">
        <text>ATP + H2O = ADP + phosphate + H(+)</text>
        <dbReference type="Rhea" id="RHEA:13065"/>
        <dbReference type="ChEBI" id="CHEBI:15377"/>
        <dbReference type="ChEBI" id="CHEBI:15378"/>
        <dbReference type="ChEBI" id="CHEBI:30616"/>
        <dbReference type="ChEBI" id="CHEBI:43474"/>
        <dbReference type="ChEBI" id="CHEBI:456216"/>
        <dbReference type="EC" id="3.6.4.10"/>
    </reaction>
</comment>
<dbReference type="GO" id="GO:0140662">
    <property type="term" value="F:ATP-dependent protein folding chaperone"/>
    <property type="evidence" value="ECO:0007669"/>
    <property type="project" value="InterPro"/>
</dbReference>
<dbReference type="FunFam" id="1.20.1270.10:FF:000009">
    <property type="entry name" value="DnaK-type molecular chaperone BiP"/>
    <property type="match status" value="1"/>
</dbReference>
<dbReference type="GO" id="GO:0005524">
    <property type="term" value="F:ATP binding"/>
    <property type="evidence" value="ECO:0007669"/>
    <property type="project" value="UniProtKB-KW"/>
</dbReference>
<dbReference type="PROSITE" id="PS01036">
    <property type="entry name" value="HSP70_3"/>
    <property type="match status" value="1"/>
</dbReference>
<dbReference type="FunFam" id="2.60.34.10:FF:000002">
    <property type="entry name" value="Heat shock 70 kDa"/>
    <property type="match status" value="1"/>
</dbReference>
<evidence type="ECO:0000256" key="10">
    <source>
        <dbReference type="ARBA" id="ARBA00023016"/>
    </source>
</evidence>
<evidence type="ECO:0000256" key="7">
    <source>
        <dbReference type="ARBA" id="ARBA00022741"/>
    </source>
</evidence>
<dbReference type="FunFam" id="3.30.420.40:FF:000172">
    <property type="entry name" value="Heat shock 70 kDa protein"/>
    <property type="match status" value="1"/>
</dbReference>
<dbReference type="AlphaFoldDB" id="A0A5N6JXQ0"/>
<dbReference type="PANTHER" id="PTHR19375">
    <property type="entry name" value="HEAT SHOCK PROTEIN 70KDA"/>
    <property type="match status" value="1"/>
</dbReference>
<comment type="caution">
    <text evidence="16">The sequence shown here is derived from an EMBL/GenBank/DDBJ whole genome shotgun (WGS) entry which is preliminary data.</text>
</comment>
<dbReference type="InterPro" id="IPR029047">
    <property type="entry name" value="HSP70_peptide-bd_sf"/>
</dbReference>
<dbReference type="NCBIfam" id="NF001413">
    <property type="entry name" value="PRK00290.1"/>
    <property type="match status" value="1"/>
</dbReference>
<dbReference type="Gene3D" id="3.30.30.30">
    <property type="match status" value="1"/>
</dbReference>
<evidence type="ECO:0000256" key="6">
    <source>
        <dbReference type="ARBA" id="ARBA00022729"/>
    </source>
</evidence>
<dbReference type="SUPFAM" id="SSF100934">
    <property type="entry name" value="Heat shock protein 70kD (HSP70), C-terminal subdomain"/>
    <property type="match status" value="1"/>
</dbReference>
<dbReference type="InterPro" id="IPR029048">
    <property type="entry name" value="HSP70_C_sf"/>
</dbReference>
<gene>
    <name evidence="16" type="ORF">EYC80_009336</name>
</gene>
<dbReference type="Gene3D" id="3.30.420.40">
    <property type="match status" value="2"/>
</dbReference>
<reference evidence="16 17" key="1">
    <citation type="submission" date="2019-06" db="EMBL/GenBank/DDBJ databases">
        <title>Genome Sequence of the Brown Rot Fungal Pathogen Monilinia laxa.</title>
        <authorList>
            <person name="De Miccolis Angelini R.M."/>
            <person name="Landi L."/>
            <person name="Abate D."/>
            <person name="Pollastro S."/>
            <person name="Romanazzi G."/>
            <person name="Faretra F."/>
        </authorList>
    </citation>
    <scope>NUCLEOTIDE SEQUENCE [LARGE SCALE GENOMIC DNA]</scope>
    <source>
        <strain evidence="16 17">Mlax316</strain>
    </source>
</reference>
<comment type="function">
    <text evidence="1">Probably plays a role in facilitating the assembly of multimeric protein complexes inside the ER. Is required for secretory polypeptide translocation. May physically associate with SEC63 protein in the endoplasmic reticulum and this interaction may be regulated by ATP hydrolysis.</text>
</comment>
<dbReference type="InterPro" id="IPR013126">
    <property type="entry name" value="Hsp_70_fam"/>
</dbReference>
<dbReference type="Gene3D" id="2.60.34.10">
    <property type="entry name" value="Substrate Binding Domain Of DNAk, Chain A, domain 1"/>
    <property type="match status" value="1"/>
</dbReference>
<evidence type="ECO:0000256" key="5">
    <source>
        <dbReference type="ARBA" id="ARBA00019933"/>
    </source>
</evidence>
<evidence type="ECO:0000256" key="13">
    <source>
        <dbReference type="RuleBase" id="RU003322"/>
    </source>
</evidence>
<dbReference type="InterPro" id="IPR042050">
    <property type="entry name" value="BIP_NBD"/>
</dbReference>
<dbReference type="Proteomes" id="UP000326757">
    <property type="component" value="Unassembled WGS sequence"/>
</dbReference>
<comment type="similarity">
    <text evidence="3 13">Belongs to the heat shock protein 70 family.</text>
</comment>
<feature type="chain" id="PRO_5025037291" description="Endoplasmic reticulum chaperone BiP" evidence="15">
    <location>
        <begin position="35"/>
        <end position="670"/>
    </location>
</feature>
<dbReference type="Gene3D" id="3.90.640.10">
    <property type="entry name" value="Actin, Chain A, domain 4"/>
    <property type="match status" value="1"/>
</dbReference>
<dbReference type="Pfam" id="PF00012">
    <property type="entry name" value="HSP70"/>
    <property type="match status" value="1"/>
</dbReference>
<dbReference type="PRINTS" id="PR00301">
    <property type="entry name" value="HEATSHOCK70"/>
</dbReference>
<feature type="region of interest" description="Disordered" evidence="14">
    <location>
        <begin position="651"/>
        <end position="670"/>
    </location>
</feature>
<evidence type="ECO:0000256" key="12">
    <source>
        <dbReference type="ARBA" id="ARBA00048056"/>
    </source>
</evidence>
<dbReference type="SUPFAM" id="SSF53067">
    <property type="entry name" value="Actin-like ATPase domain"/>
    <property type="match status" value="2"/>
</dbReference>
<dbReference type="CDD" id="cd10241">
    <property type="entry name" value="ASKHA_NBD_HSP70_BiP"/>
    <property type="match status" value="1"/>
</dbReference>
<feature type="compositionally biased region" description="Acidic residues" evidence="14">
    <location>
        <begin position="660"/>
        <end position="670"/>
    </location>
</feature>
<dbReference type="PROSITE" id="PS00329">
    <property type="entry name" value="HSP70_2"/>
    <property type="match status" value="1"/>
</dbReference>
<organism evidence="16 17">
    <name type="scientific">Monilinia laxa</name>
    <name type="common">Brown rot fungus</name>
    <name type="synonym">Sclerotinia laxa</name>
    <dbReference type="NCBI Taxonomy" id="61186"/>
    <lineage>
        <taxon>Eukaryota</taxon>
        <taxon>Fungi</taxon>
        <taxon>Dikarya</taxon>
        <taxon>Ascomycota</taxon>
        <taxon>Pezizomycotina</taxon>
        <taxon>Leotiomycetes</taxon>
        <taxon>Helotiales</taxon>
        <taxon>Sclerotiniaceae</taxon>
        <taxon>Monilinia</taxon>
    </lineage>
</organism>
<comment type="subcellular location">
    <subcellularLocation>
        <location evidence="2">Endoplasmic reticulum lumen</location>
    </subcellularLocation>
</comment>
<keyword evidence="10" id="KW-0346">Stress response</keyword>
<dbReference type="InterPro" id="IPR018181">
    <property type="entry name" value="Heat_shock_70_CS"/>
</dbReference>
<dbReference type="FunFam" id="3.30.30.30:FF:000001">
    <property type="entry name" value="heat shock 70 kDa protein-like"/>
    <property type="match status" value="1"/>
</dbReference>
<dbReference type="InterPro" id="IPR043129">
    <property type="entry name" value="ATPase_NBD"/>
</dbReference>
<accession>A0A5N6JXQ0</accession>
<evidence type="ECO:0000256" key="9">
    <source>
        <dbReference type="ARBA" id="ARBA00022840"/>
    </source>
</evidence>
<keyword evidence="8" id="KW-0256">Endoplasmic reticulum</keyword>
<evidence type="ECO:0000256" key="4">
    <source>
        <dbReference type="ARBA" id="ARBA00012554"/>
    </source>
</evidence>
<evidence type="ECO:0000256" key="2">
    <source>
        <dbReference type="ARBA" id="ARBA00004319"/>
    </source>
</evidence>
<dbReference type="OrthoDB" id="2401965at2759"/>
<evidence type="ECO:0000256" key="8">
    <source>
        <dbReference type="ARBA" id="ARBA00022824"/>
    </source>
</evidence>
<dbReference type="SUPFAM" id="SSF100920">
    <property type="entry name" value="Heat shock protein 70kD (HSP70), peptide-binding domain"/>
    <property type="match status" value="1"/>
</dbReference>
<dbReference type="EMBL" id="VIGI01000011">
    <property type="protein sequence ID" value="KAB8293857.1"/>
    <property type="molecule type" value="Genomic_DNA"/>
</dbReference>
<dbReference type="PROSITE" id="PS00297">
    <property type="entry name" value="HSP70_1"/>
    <property type="match status" value="1"/>
</dbReference>
<name>A0A5N6JXQ0_MONLA</name>
<evidence type="ECO:0000256" key="15">
    <source>
        <dbReference type="SAM" id="SignalP"/>
    </source>
</evidence>
<dbReference type="EC" id="3.6.4.10" evidence="4"/>
<dbReference type="GO" id="GO:0005788">
    <property type="term" value="C:endoplasmic reticulum lumen"/>
    <property type="evidence" value="ECO:0007669"/>
    <property type="project" value="UniProtKB-SubCell"/>
</dbReference>
<proteinExistence type="inferred from homology"/>
<evidence type="ECO:0000256" key="3">
    <source>
        <dbReference type="ARBA" id="ARBA00007381"/>
    </source>
</evidence>
<evidence type="ECO:0000256" key="14">
    <source>
        <dbReference type="SAM" id="MobiDB-lite"/>
    </source>
</evidence>
<keyword evidence="9 13" id="KW-0067">ATP-binding</keyword>
<keyword evidence="17" id="KW-1185">Reference proteome</keyword>
<dbReference type="Gene3D" id="1.20.1270.10">
    <property type="match status" value="1"/>
</dbReference>
<dbReference type="FunFam" id="3.30.420.40:FF:000026">
    <property type="entry name" value="Heat shock protein 70"/>
    <property type="match status" value="1"/>
</dbReference>
<dbReference type="GO" id="GO:0006986">
    <property type="term" value="P:response to unfolded protein"/>
    <property type="evidence" value="ECO:0007669"/>
    <property type="project" value="UniProtKB-ARBA"/>
</dbReference>
<evidence type="ECO:0000256" key="11">
    <source>
        <dbReference type="ARBA" id="ARBA00031728"/>
    </source>
</evidence>
<sequence length="670" mass="73337">MARGNRSSLFVGLSAIFYLVLLFSPLAFVQTANAQSDQDPVQESYGTVIGIDLGTTYSCVGVMQKGKVEILVNDQGHRITPSYVAFTDEERLVGDAAKNQAAANPKNTVFDIKRMIGRKYNDKDVQGDLKHFPFDVVQKDGKPSVQVEYQGSKKTFTPEEVSAMILGKMKEVAESYLGKTVTHAVVTVPAYFNDNQRQATKDAGIIAGLNVLRIVNEPTAAAIAYGLDKTEGERQIIVYDLGGGTFDVSLLSIDRGVFEVLSTAGDTHLGGEDFDQRVINYFAKKYNKEHNVDITKDLKTMGKLKREAEKAKRTLSSQKTTRIEIEAFHSGNDFSETLTRAKFEELNMDLFKKTLKPVEQVLKDAKVKKAEVDDIVLVGGSTRIPKVQELIEEYFGGKKASKGINPDEAVAFGAAVQGGVLSGEEGTEDIVLMDVNPLTLGIETTGGVMTKLIPRNTVIPTRKSQIFSTAADNQPVVLIQVYEGERTMTKDNNNLGKFELTGIPPAPRGVPQIEVSFELDANGILKVTAGDKGTGKSESITITNDKGRLTQEEIDRMVQEAEKYADEDKATKERIEARNGLENYAFSLKNQVNDEEGLGGKIDEDDKETILDAVKETTEWLEENAATANAEDFEEQKEKLSNIAYPITSKLYSGAGGPGADDEPEGHDEL</sequence>
<evidence type="ECO:0000256" key="1">
    <source>
        <dbReference type="ARBA" id="ARBA00002226"/>
    </source>
</evidence>
<keyword evidence="6 15" id="KW-0732">Signal</keyword>
<evidence type="ECO:0000313" key="16">
    <source>
        <dbReference type="EMBL" id="KAB8293857.1"/>
    </source>
</evidence>
<evidence type="ECO:0000313" key="17">
    <source>
        <dbReference type="Proteomes" id="UP000326757"/>
    </source>
</evidence>